<evidence type="ECO:0000313" key="2">
    <source>
        <dbReference type="EMBL" id="GIY39828.1"/>
    </source>
</evidence>
<gene>
    <name evidence="2" type="ORF">CDAR_526451</name>
</gene>
<sequence length="223" mass="25881">MAEISGFIEKWNSLKALDPIFGSQDTIENWLIIFHKCYAIPLMTSYIMEINLLCKLNQCWAAFLLIACVFMTALSQHLTKRIAMVLFLIGLFFQDKLKGDVLPEVVFLILNLYCCFVCEGYQFMLDLYLIICYIAETLYTARVEKNFSLFPIAVVAIVLLILPISLWFKVCTAFIVLLAESVNHESMWQFTFPYLAVSSLLICTRDASYLYNLVDYFRYYAKF</sequence>
<proteinExistence type="predicted"/>
<dbReference type="AlphaFoldDB" id="A0AAV4T7C3"/>
<dbReference type="Proteomes" id="UP001054837">
    <property type="component" value="Unassembled WGS sequence"/>
</dbReference>
<accession>A0AAV4T7C3</accession>
<reference evidence="2 3" key="1">
    <citation type="submission" date="2021-06" db="EMBL/GenBank/DDBJ databases">
        <title>Caerostris darwini draft genome.</title>
        <authorList>
            <person name="Kono N."/>
            <person name="Arakawa K."/>
        </authorList>
    </citation>
    <scope>NUCLEOTIDE SEQUENCE [LARGE SCALE GENOMIC DNA]</scope>
</reference>
<feature type="transmembrane region" description="Helical" evidence="1">
    <location>
        <begin position="105"/>
        <end position="135"/>
    </location>
</feature>
<evidence type="ECO:0000256" key="1">
    <source>
        <dbReference type="SAM" id="Phobius"/>
    </source>
</evidence>
<keyword evidence="3" id="KW-1185">Reference proteome</keyword>
<keyword evidence="1" id="KW-0472">Membrane</keyword>
<dbReference type="EMBL" id="BPLQ01008847">
    <property type="protein sequence ID" value="GIY39828.1"/>
    <property type="molecule type" value="Genomic_DNA"/>
</dbReference>
<protein>
    <submittedName>
        <fullName evidence="2">Uncharacterized protein</fullName>
    </submittedName>
</protein>
<evidence type="ECO:0000313" key="3">
    <source>
        <dbReference type="Proteomes" id="UP001054837"/>
    </source>
</evidence>
<feature type="transmembrane region" description="Helical" evidence="1">
    <location>
        <begin position="147"/>
        <end position="179"/>
    </location>
</feature>
<keyword evidence="1" id="KW-0812">Transmembrane</keyword>
<organism evidence="2 3">
    <name type="scientific">Caerostris darwini</name>
    <dbReference type="NCBI Taxonomy" id="1538125"/>
    <lineage>
        <taxon>Eukaryota</taxon>
        <taxon>Metazoa</taxon>
        <taxon>Ecdysozoa</taxon>
        <taxon>Arthropoda</taxon>
        <taxon>Chelicerata</taxon>
        <taxon>Arachnida</taxon>
        <taxon>Araneae</taxon>
        <taxon>Araneomorphae</taxon>
        <taxon>Entelegynae</taxon>
        <taxon>Araneoidea</taxon>
        <taxon>Araneidae</taxon>
        <taxon>Caerostris</taxon>
    </lineage>
</organism>
<feature type="transmembrane region" description="Helical" evidence="1">
    <location>
        <begin position="30"/>
        <end position="48"/>
    </location>
</feature>
<name>A0AAV4T7C3_9ARAC</name>
<keyword evidence="1" id="KW-1133">Transmembrane helix</keyword>
<feature type="transmembrane region" description="Helical" evidence="1">
    <location>
        <begin position="60"/>
        <end position="93"/>
    </location>
</feature>
<feature type="transmembrane region" description="Helical" evidence="1">
    <location>
        <begin position="191"/>
        <end position="214"/>
    </location>
</feature>
<comment type="caution">
    <text evidence="2">The sequence shown here is derived from an EMBL/GenBank/DDBJ whole genome shotgun (WGS) entry which is preliminary data.</text>
</comment>